<dbReference type="PANTHER" id="PTHR30037">
    <property type="entry name" value="DNA-3-METHYLADENINE GLYCOSYLASE 1"/>
    <property type="match status" value="1"/>
</dbReference>
<feature type="binding site" evidence="1">
    <location>
        <position position="41"/>
    </location>
    <ligand>
        <name>Zn(2+)</name>
        <dbReference type="ChEBI" id="CHEBI:29105"/>
    </ligand>
</feature>
<evidence type="ECO:0000313" key="2">
    <source>
        <dbReference type="EMBL" id="BAU32689.1"/>
    </source>
</evidence>
<feature type="binding site" evidence="1">
    <location>
        <position position="200"/>
    </location>
    <ligand>
        <name>Zn(2+)</name>
        <dbReference type="ChEBI" id="CHEBI:29105"/>
    </ligand>
</feature>
<dbReference type="InterPro" id="IPR052891">
    <property type="entry name" value="DNA-3mA_glycosylase"/>
</dbReference>
<gene>
    <name evidence="2" type="ORF">MalAC0309_1841</name>
</gene>
<evidence type="ECO:0000313" key="3">
    <source>
        <dbReference type="Proteomes" id="UP000218965"/>
    </source>
</evidence>
<sequence>MPETPIDPADAATISPATVIGPDGRARCAWVGDTADVQHYHDDEWGVPVRGDRALFERIALEGFQSGLSWLTILRRRDGFRSAFAGFDPAAVAQFGDADVSRLLDDDTIIRNRRKIEATVANARALVAWQAEQTHALDALVWSFAPEPSERQRPRTLADVPTHTEASRALAATLKSRGFRFVGPTTMYALMQATGVVDDHIAGCWRAGD</sequence>
<evidence type="ECO:0000256" key="1">
    <source>
        <dbReference type="PIRSR" id="PIRSR605019-1"/>
    </source>
</evidence>
<dbReference type="EMBL" id="AP017315">
    <property type="protein sequence ID" value="BAU32689.1"/>
    <property type="molecule type" value="Genomic_DNA"/>
</dbReference>
<dbReference type="GO" id="GO:0006284">
    <property type="term" value="P:base-excision repair"/>
    <property type="evidence" value="ECO:0007669"/>
    <property type="project" value="InterPro"/>
</dbReference>
<dbReference type="Gene3D" id="1.10.340.30">
    <property type="entry name" value="Hypothetical protein, domain 2"/>
    <property type="match status" value="1"/>
</dbReference>
<protein>
    <submittedName>
        <fullName evidence="2">DNA-3-methyladenine glycosylase I</fullName>
    </submittedName>
</protein>
<dbReference type="PANTHER" id="PTHR30037:SF4">
    <property type="entry name" value="DNA-3-METHYLADENINE GLYCOSYLASE I"/>
    <property type="match status" value="1"/>
</dbReference>
<feature type="binding site" evidence="1">
    <location>
        <position position="204"/>
    </location>
    <ligand>
        <name>Zn(2+)</name>
        <dbReference type="ChEBI" id="CHEBI:29105"/>
    </ligand>
</feature>
<dbReference type="Proteomes" id="UP000218965">
    <property type="component" value="Chromosome"/>
</dbReference>
<keyword evidence="1" id="KW-0479">Metal-binding</keyword>
<dbReference type="AlphaFoldDB" id="A0A0U5BDM1"/>
<keyword evidence="1" id="KW-0862">Zinc</keyword>
<reference evidence="2 3" key="2">
    <citation type="submission" date="2016-01" db="EMBL/GenBank/DDBJ databases">
        <title>Microcella alkaliphila JAM AC0309 whole genome shotgun sequence.</title>
        <authorList>
            <person name="Kurata A."/>
            <person name="Hirose Y."/>
            <person name="Kishimoto N."/>
            <person name="Kobayashi T."/>
        </authorList>
    </citation>
    <scope>NUCLEOTIDE SEQUENCE [LARGE SCALE GENOMIC DNA]</scope>
    <source>
        <strain evidence="2 3">JAM AC0309</strain>
    </source>
</reference>
<accession>A0A0U5BDM1</accession>
<dbReference type="SUPFAM" id="SSF48150">
    <property type="entry name" value="DNA-glycosylase"/>
    <property type="match status" value="1"/>
</dbReference>
<dbReference type="Pfam" id="PF03352">
    <property type="entry name" value="Adenine_glyco"/>
    <property type="match status" value="1"/>
</dbReference>
<name>A0A0U5BDM1_9MICO</name>
<dbReference type="KEGG" id="malk:MalAC0309_1841"/>
<reference evidence="3" key="1">
    <citation type="submission" date="2015-12" db="EMBL/GenBank/DDBJ databases">
        <authorList>
            <person name="Shamseldin A."/>
            <person name="Moawad H."/>
            <person name="Abd El-Rahim W.M."/>
            <person name="Sadowsky M.J."/>
        </authorList>
    </citation>
    <scope>NUCLEOTIDE SEQUENCE [LARGE SCALE GENOMIC DNA]</scope>
    <source>
        <strain evidence="3">JAM AC0309</strain>
    </source>
</reference>
<feature type="binding site" evidence="1">
    <location>
        <position position="28"/>
    </location>
    <ligand>
        <name>Zn(2+)</name>
        <dbReference type="ChEBI" id="CHEBI:29105"/>
    </ligand>
</feature>
<dbReference type="InterPro" id="IPR011257">
    <property type="entry name" value="DNA_glycosylase"/>
</dbReference>
<dbReference type="InterPro" id="IPR005019">
    <property type="entry name" value="Adenine_glyco"/>
</dbReference>
<dbReference type="RefSeq" id="WP_162495428.1">
    <property type="nucleotide sequence ID" value="NZ_AP017315.1"/>
</dbReference>
<dbReference type="GO" id="GO:0046872">
    <property type="term" value="F:metal ion binding"/>
    <property type="evidence" value="ECO:0007669"/>
    <property type="project" value="UniProtKB-KW"/>
</dbReference>
<organism evidence="2 3">
    <name type="scientific">Microcella alkaliphila</name>
    <dbReference type="NCBI Taxonomy" id="279828"/>
    <lineage>
        <taxon>Bacteria</taxon>
        <taxon>Bacillati</taxon>
        <taxon>Actinomycetota</taxon>
        <taxon>Actinomycetes</taxon>
        <taxon>Micrococcales</taxon>
        <taxon>Microbacteriaceae</taxon>
        <taxon>Microcella</taxon>
    </lineage>
</organism>
<dbReference type="GO" id="GO:0008725">
    <property type="term" value="F:DNA-3-methyladenine glycosylase activity"/>
    <property type="evidence" value="ECO:0007669"/>
    <property type="project" value="InterPro"/>
</dbReference>
<proteinExistence type="predicted"/>